<name>A0ABR1JWT3_9AGAR</name>
<dbReference type="CDD" id="cd12087">
    <property type="entry name" value="TM_EGFR-like"/>
    <property type="match status" value="1"/>
</dbReference>
<feature type="signal peptide" evidence="3">
    <location>
        <begin position="1"/>
        <end position="27"/>
    </location>
</feature>
<dbReference type="Proteomes" id="UP001498398">
    <property type="component" value="Unassembled WGS sequence"/>
</dbReference>
<evidence type="ECO:0000256" key="3">
    <source>
        <dbReference type="SAM" id="SignalP"/>
    </source>
</evidence>
<evidence type="ECO:0000256" key="2">
    <source>
        <dbReference type="SAM" id="Phobius"/>
    </source>
</evidence>
<comment type="caution">
    <text evidence="4">The sequence shown here is derived from an EMBL/GenBank/DDBJ whole genome shotgun (WGS) entry which is preliminary data.</text>
</comment>
<feature type="transmembrane region" description="Helical" evidence="2">
    <location>
        <begin position="61"/>
        <end position="82"/>
    </location>
</feature>
<evidence type="ECO:0000313" key="5">
    <source>
        <dbReference type="Proteomes" id="UP001498398"/>
    </source>
</evidence>
<keyword evidence="2" id="KW-0472">Membrane</keyword>
<feature type="compositionally biased region" description="Pro residues" evidence="1">
    <location>
        <begin position="154"/>
        <end position="163"/>
    </location>
</feature>
<feature type="chain" id="PRO_5045751366" evidence="3">
    <location>
        <begin position="28"/>
        <end position="193"/>
    </location>
</feature>
<keyword evidence="5" id="KW-1185">Reference proteome</keyword>
<sequence>MLSVQRARALVAIFAFLCAFPIQYVQANTCDPDFDSNCVCDDYVFERNCRFVFHRRSTASIIAGAVVAGLALIALIVALFIWKRRHDQRVARSQAIHAAASSAAFAGTQSAYPTTYQPPATYNNGQANTTYPGQGSPYAGQGAPYTQSGASYYSPPPGPPGAPGAPEAAHLQGNQSPPTAQNPFQTLPSPYEK</sequence>
<keyword evidence="3" id="KW-0732">Signal</keyword>
<keyword evidence="2" id="KW-0812">Transmembrane</keyword>
<protein>
    <submittedName>
        <fullName evidence="4">Uncharacterized protein</fullName>
    </submittedName>
</protein>
<feature type="compositionally biased region" description="Polar residues" evidence="1">
    <location>
        <begin position="116"/>
        <end position="133"/>
    </location>
</feature>
<gene>
    <name evidence="4" type="ORF">VKT23_002812</name>
</gene>
<evidence type="ECO:0000313" key="4">
    <source>
        <dbReference type="EMBL" id="KAK7468298.1"/>
    </source>
</evidence>
<keyword evidence="2" id="KW-1133">Transmembrane helix</keyword>
<dbReference type="EMBL" id="JBANRG010000003">
    <property type="protein sequence ID" value="KAK7468298.1"/>
    <property type="molecule type" value="Genomic_DNA"/>
</dbReference>
<feature type="region of interest" description="Disordered" evidence="1">
    <location>
        <begin position="116"/>
        <end position="193"/>
    </location>
</feature>
<reference evidence="4 5" key="1">
    <citation type="submission" date="2024-01" db="EMBL/GenBank/DDBJ databases">
        <title>A draft genome for the cacao thread blight pathogen Marasmiellus scandens.</title>
        <authorList>
            <person name="Baruah I.K."/>
            <person name="Leung J."/>
            <person name="Bukari Y."/>
            <person name="Amoako-Attah I."/>
            <person name="Meinhardt L.W."/>
            <person name="Bailey B.A."/>
            <person name="Cohen S.P."/>
        </authorList>
    </citation>
    <scope>NUCLEOTIDE SEQUENCE [LARGE SCALE GENOMIC DNA]</scope>
    <source>
        <strain evidence="4 5">GH-19</strain>
    </source>
</reference>
<accession>A0ABR1JWT3</accession>
<evidence type="ECO:0000256" key="1">
    <source>
        <dbReference type="SAM" id="MobiDB-lite"/>
    </source>
</evidence>
<feature type="compositionally biased region" description="Polar residues" evidence="1">
    <location>
        <begin position="172"/>
        <end position="193"/>
    </location>
</feature>
<proteinExistence type="predicted"/>
<organism evidence="4 5">
    <name type="scientific">Marasmiellus scandens</name>
    <dbReference type="NCBI Taxonomy" id="2682957"/>
    <lineage>
        <taxon>Eukaryota</taxon>
        <taxon>Fungi</taxon>
        <taxon>Dikarya</taxon>
        <taxon>Basidiomycota</taxon>
        <taxon>Agaricomycotina</taxon>
        <taxon>Agaricomycetes</taxon>
        <taxon>Agaricomycetidae</taxon>
        <taxon>Agaricales</taxon>
        <taxon>Marasmiineae</taxon>
        <taxon>Omphalotaceae</taxon>
        <taxon>Marasmiellus</taxon>
    </lineage>
</organism>